<protein>
    <recommendedName>
        <fullName evidence="4">Plastocyanin</fullName>
    </recommendedName>
</protein>
<sequence>MNPVAGFVFAVGLSVASCTVLAADEVLEVEIFNASVRAIAPGNDFSWLEPPENKGHDFVVEPYTSQELLYYMPLSRGTDTFTYHQGEQVCHFGFGHLTPGAINLNRWAQAKSIGAIPATCAAELIAVPDDDEFSRNGGTRVMFTMG</sequence>
<organism evidence="2 3">
    <name type="scientific">Pseudomonas deceptionensis</name>
    <dbReference type="NCBI Taxonomy" id="882211"/>
    <lineage>
        <taxon>Bacteria</taxon>
        <taxon>Pseudomonadati</taxon>
        <taxon>Pseudomonadota</taxon>
        <taxon>Gammaproteobacteria</taxon>
        <taxon>Pseudomonadales</taxon>
        <taxon>Pseudomonadaceae</taxon>
        <taxon>Pseudomonas</taxon>
    </lineage>
</organism>
<comment type="caution">
    <text evidence="2">The sequence shown here is derived from an EMBL/GenBank/DDBJ whole genome shotgun (WGS) entry which is preliminary data.</text>
</comment>
<dbReference type="OrthoDB" id="6889680at2"/>
<proteinExistence type="predicted"/>
<feature type="signal peptide" evidence="1">
    <location>
        <begin position="1"/>
        <end position="22"/>
    </location>
</feature>
<name>A0A0J6GID0_PSEDM</name>
<dbReference type="AlphaFoldDB" id="A0A0J6GID0"/>
<gene>
    <name evidence="2" type="ORF">SAMN04489800_1631</name>
</gene>
<dbReference type="EMBL" id="FNUD01000002">
    <property type="protein sequence ID" value="SEE65686.1"/>
    <property type="molecule type" value="Genomic_DNA"/>
</dbReference>
<evidence type="ECO:0000256" key="1">
    <source>
        <dbReference type="SAM" id="SignalP"/>
    </source>
</evidence>
<evidence type="ECO:0008006" key="4">
    <source>
        <dbReference type="Google" id="ProtNLM"/>
    </source>
</evidence>
<dbReference type="PATRIC" id="fig|882211.3.peg.1426"/>
<reference evidence="2" key="1">
    <citation type="submission" date="2016-10" db="EMBL/GenBank/DDBJ databases">
        <authorList>
            <person name="Varghese N."/>
            <person name="Submissions S."/>
        </authorList>
    </citation>
    <scope>NUCLEOTIDE SEQUENCE [LARGE SCALE GENOMIC DNA]</scope>
    <source>
        <strain evidence="2">LMG 25555</strain>
    </source>
</reference>
<evidence type="ECO:0000313" key="3">
    <source>
        <dbReference type="Proteomes" id="UP000183613"/>
    </source>
</evidence>
<keyword evidence="3" id="KW-1185">Reference proteome</keyword>
<dbReference type="RefSeq" id="WP_048359207.1">
    <property type="nucleotide sequence ID" value="NZ_FNUD01000002.1"/>
</dbReference>
<keyword evidence="1" id="KW-0732">Signal</keyword>
<dbReference type="Proteomes" id="UP000183613">
    <property type="component" value="Unassembled WGS sequence"/>
</dbReference>
<evidence type="ECO:0000313" key="2">
    <source>
        <dbReference type="EMBL" id="SEE65686.1"/>
    </source>
</evidence>
<accession>A0A0J6GID0</accession>
<feature type="chain" id="PRO_5009777321" description="Plastocyanin" evidence="1">
    <location>
        <begin position="23"/>
        <end position="146"/>
    </location>
</feature>